<feature type="domain" description="Prolyl 4-hydroxylase alpha subunit Fe(2+) 2OG dioxygenase" evidence="2">
    <location>
        <begin position="422"/>
        <end position="521"/>
    </location>
</feature>
<evidence type="ECO:0008006" key="5">
    <source>
        <dbReference type="Google" id="ProtNLM"/>
    </source>
</evidence>
<dbReference type="InterPro" id="IPR001509">
    <property type="entry name" value="Epimerase_deHydtase"/>
</dbReference>
<dbReference type="Pfam" id="PF01370">
    <property type="entry name" value="Epimerase"/>
    <property type="match status" value="1"/>
</dbReference>
<feature type="domain" description="NAD-dependent epimerase/dehydratase" evidence="1">
    <location>
        <begin position="12"/>
        <end position="230"/>
    </location>
</feature>
<dbReference type="AlphaFoldDB" id="A0AAE0RYV6"/>
<proteinExistence type="predicted"/>
<accession>A0AAE0RYV6</accession>
<dbReference type="Gene3D" id="2.60.120.620">
    <property type="entry name" value="q2cbj1_9rhob like domain"/>
    <property type="match status" value="1"/>
</dbReference>
<reference evidence="3" key="2">
    <citation type="journal article" date="2021" name="Genome Biol. Evol.">
        <title>Developing a high-quality reference genome for a parasitic bivalve with doubly uniparental inheritance (Bivalvia: Unionida).</title>
        <authorList>
            <person name="Smith C.H."/>
        </authorList>
    </citation>
    <scope>NUCLEOTIDE SEQUENCE</scope>
    <source>
        <strain evidence="3">CHS0354</strain>
        <tissue evidence="3">Mantle</tissue>
    </source>
</reference>
<dbReference type="InterPro" id="IPR044862">
    <property type="entry name" value="Pro_4_hyd_alph_FE2OG_OXY"/>
</dbReference>
<evidence type="ECO:0000259" key="1">
    <source>
        <dbReference type="Pfam" id="PF01370"/>
    </source>
</evidence>
<gene>
    <name evidence="3" type="ORF">CHS0354_023800</name>
</gene>
<dbReference type="InterPro" id="IPR036291">
    <property type="entry name" value="NAD(P)-bd_dom_sf"/>
</dbReference>
<comment type="caution">
    <text evidence="3">The sequence shown here is derived from an EMBL/GenBank/DDBJ whole genome shotgun (WGS) entry which is preliminary data.</text>
</comment>
<dbReference type="PANTHER" id="PTHR11092">
    <property type="entry name" value="SUGAR NUCLEOTIDE EPIMERASE RELATED"/>
    <property type="match status" value="1"/>
</dbReference>
<protein>
    <recommendedName>
        <fullName evidence="5">TIGR01777 family protein</fullName>
    </recommendedName>
</protein>
<evidence type="ECO:0000313" key="3">
    <source>
        <dbReference type="EMBL" id="KAK3582261.1"/>
    </source>
</evidence>
<dbReference type="InterPro" id="IPR043519">
    <property type="entry name" value="NT_sf"/>
</dbReference>
<organism evidence="3 4">
    <name type="scientific">Potamilus streckersoni</name>
    <dbReference type="NCBI Taxonomy" id="2493646"/>
    <lineage>
        <taxon>Eukaryota</taxon>
        <taxon>Metazoa</taxon>
        <taxon>Spiralia</taxon>
        <taxon>Lophotrochozoa</taxon>
        <taxon>Mollusca</taxon>
        <taxon>Bivalvia</taxon>
        <taxon>Autobranchia</taxon>
        <taxon>Heteroconchia</taxon>
        <taxon>Palaeoheterodonta</taxon>
        <taxon>Unionida</taxon>
        <taxon>Unionoidea</taxon>
        <taxon>Unionidae</taxon>
        <taxon>Ambleminae</taxon>
        <taxon>Lampsilini</taxon>
        <taxon>Potamilus</taxon>
    </lineage>
</organism>
<dbReference type="EMBL" id="JAEAOA010001427">
    <property type="protein sequence ID" value="KAK3582261.1"/>
    <property type="molecule type" value="Genomic_DNA"/>
</dbReference>
<name>A0AAE0RYV6_9BIVA</name>
<evidence type="ECO:0000259" key="2">
    <source>
        <dbReference type="Pfam" id="PF13640"/>
    </source>
</evidence>
<dbReference type="InterPro" id="IPR010099">
    <property type="entry name" value="SDR39U1"/>
</dbReference>
<sequence length="583" mass="66455">MKEEEKKENKAVLISGATGLIGVELCEKLKMEKIPIIVLSRDTDRAKDKLPMVDGIIEWTEKTSLSELAKILWQVGSVVNLAGESIAQKWTDENKQRIYDSRIVTTKRLFSAIEQSQFRPKRFISASGINYYGQILKSKDEHVDETEKKGNDFLAKLCNDWEEAALVVEKLNVQVNVCRFGSVLSQKGGFLGKILPAFKWCIGGRLGSGEQYVSWIHIDDAVNGILEIIKGKQFAKFLNFVAPYPVTMSEFARTLGKIDSERQANAVSDALLKGAKEEGERPAHLNIQDLSWIVQDYVDVVVHIFLEEKRKFYNLERLWGDGNFVEINEGSSLVKPVIKRASTNKKEGKMDDFIKKGENTKDVSYDNPNEKKLATSGEGRFGDYSKRMFHFLNSEPFLLFLQKMTGIKEILVPDPYFVGGGFHQIKSGGFLKIHVDFHKHIKLNLDRRLNVLVYLNEDWKEEYGGHFELWENDMSKVVTKVLPVFNRMVVFSTTGSSWHGHPNPLTCPPDRSRKSMALYYYTNGRPDSEVEPDQALRVTTTFVARDGEDSTKMVLFNKFVNTTNDFLPPILLRTAKKIFRKNK</sequence>
<reference evidence="3" key="1">
    <citation type="journal article" date="2021" name="Genome Biol. Evol.">
        <title>A High-Quality Reference Genome for a Parasitic Bivalve with Doubly Uniparental Inheritance (Bivalvia: Unionida).</title>
        <authorList>
            <person name="Smith C.H."/>
        </authorList>
    </citation>
    <scope>NUCLEOTIDE SEQUENCE</scope>
    <source>
        <strain evidence="3">CHS0354</strain>
    </source>
</reference>
<dbReference type="NCBIfam" id="TIGR01777">
    <property type="entry name" value="yfcH"/>
    <property type="match status" value="1"/>
</dbReference>
<dbReference type="SUPFAM" id="SSF81301">
    <property type="entry name" value="Nucleotidyltransferase"/>
    <property type="match status" value="1"/>
</dbReference>
<dbReference type="Pfam" id="PF02410">
    <property type="entry name" value="RsfS"/>
    <property type="match status" value="1"/>
</dbReference>
<evidence type="ECO:0000313" key="4">
    <source>
        <dbReference type="Proteomes" id="UP001195483"/>
    </source>
</evidence>
<dbReference type="Proteomes" id="UP001195483">
    <property type="component" value="Unassembled WGS sequence"/>
</dbReference>
<reference evidence="3" key="3">
    <citation type="submission" date="2023-05" db="EMBL/GenBank/DDBJ databases">
        <authorList>
            <person name="Smith C.H."/>
        </authorList>
    </citation>
    <scope>NUCLEOTIDE SEQUENCE</scope>
    <source>
        <strain evidence="3">CHS0354</strain>
        <tissue evidence="3">Mantle</tissue>
    </source>
</reference>
<dbReference type="SUPFAM" id="SSF51735">
    <property type="entry name" value="NAD(P)-binding Rossmann-fold domains"/>
    <property type="match status" value="1"/>
</dbReference>
<dbReference type="Gene3D" id="3.40.50.720">
    <property type="entry name" value="NAD(P)-binding Rossmann-like Domain"/>
    <property type="match status" value="1"/>
</dbReference>
<keyword evidence="4" id="KW-1185">Reference proteome</keyword>
<dbReference type="PANTHER" id="PTHR11092:SF0">
    <property type="entry name" value="EPIMERASE FAMILY PROTEIN SDR39U1"/>
    <property type="match status" value="1"/>
</dbReference>
<dbReference type="Pfam" id="PF13640">
    <property type="entry name" value="2OG-FeII_Oxy_3"/>
    <property type="match status" value="1"/>
</dbReference>